<dbReference type="OrthoDB" id="163266at2"/>
<reference evidence="1 2" key="1">
    <citation type="submission" date="2018-08" db="EMBL/GenBank/DDBJ databases">
        <title>Genomic Encyclopedia of Type Strains, Phase IV (KMG-IV): sequencing the most valuable type-strain genomes for metagenomic binning, comparative biology and taxonomic classification.</title>
        <authorList>
            <person name="Goeker M."/>
        </authorList>
    </citation>
    <scope>NUCLEOTIDE SEQUENCE [LARGE SCALE GENOMIC DNA]</scope>
    <source>
        <strain evidence="1 2">DSM 23923</strain>
    </source>
</reference>
<dbReference type="InterPro" id="IPR004378">
    <property type="entry name" value="F420H2_quin_Rdtase"/>
</dbReference>
<comment type="caution">
    <text evidence="1">The sequence shown here is derived from an EMBL/GenBank/DDBJ whole genome shotgun (WGS) entry which is preliminary data.</text>
</comment>
<dbReference type="EMBL" id="QUMS01000003">
    <property type="protein sequence ID" value="REG07206.1"/>
    <property type="molecule type" value="Genomic_DNA"/>
</dbReference>
<evidence type="ECO:0000313" key="1">
    <source>
        <dbReference type="EMBL" id="REG07206.1"/>
    </source>
</evidence>
<protein>
    <submittedName>
        <fullName evidence="1">Uncharacterized protein DUF385</fullName>
    </submittedName>
</protein>
<organism evidence="1 2">
    <name type="scientific">Pelolinea submarina</name>
    <dbReference type="NCBI Taxonomy" id="913107"/>
    <lineage>
        <taxon>Bacteria</taxon>
        <taxon>Bacillati</taxon>
        <taxon>Chloroflexota</taxon>
        <taxon>Anaerolineae</taxon>
        <taxon>Anaerolineales</taxon>
        <taxon>Anaerolineaceae</taxon>
        <taxon>Pelolinea</taxon>
    </lineage>
</organism>
<accession>A0A347ZW30</accession>
<evidence type="ECO:0000313" key="2">
    <source>
        <dbReference type="Proteomes" id="UP000256388"/>
    </source>
</evidence>
<keyword evidence="2" id="KW-1185">Reference proteome</keyword>
<dbReference type="AlphaFoldDB" id="A0A347ZW30"/>
<dbReference type="InterPro" id="IPR012349">
    <property type="entry name" value="Split_barrel_FMN-bd"/>
</dbReference>
<dbReference type="GO" id="GO:0016491">
    <property type="term" value="F:oxidoreductase activity"/>
    <property type="evidence" value="ECO:0007669"/>
    <property type="project" value="InterPro"/>
</dbReference>
<dbReference type="Proteomes" id="UP000256388">
    <property type="component" value="Unassembled WGS sequence"/>
</dbReference>
<dbReference type="Pfam" id="PF04075">
    <property type="entry name" value="F420H2_quin_red"/>
    <property type="match status" value="1"/>
</dbReference>
<dbReference type="RefSeq" id="WP_116225680.1">
    <property type="nucleotide sequence ID" value="NZ_AP018437.1"/>
</dbReference>
<proteinExistence type="predicted"/>
<gene>
    <name evidence="1" type="ORF">DFR64_2411</name>
</gene>
<sequence>MNREQLTNTLPFLYKYTNFTAVILWKLGLGKFFNLFPAVFGKTLVVDFSRHEAKSPAQMPLVYYAQGDALYCTAFWDAQPDWYLSMMANPQVEVWLPDGWYAGKAELVRDEEERAQVLPKLLKNGGAAFKVWERVNWLDLPEEEQTELPVLRIKRQSPCTGAEGPGSLAWLWPFLLLVFTLRRGRKRK</sequence>
<name>A0A347ZW30_9CHLR</name>
<dbReference type="Gene3D" id="2.30.110.10">
    <property type="entry name" value="Electron Transport, Fmn-binding Protein, Chain A"/>
    <property type="match status" value="1"/>
</dbReference>